<evidence type="ECO:0000313" key="3">
    <source>
        <dbReference type="EMBL" id="MDM5146992.1"/>
    </source>
</evidence>
<gene>
    <name evidence="3" type="ORF">NQX30_01145</name>
</gene>
<feature type="transmembrane region" description="Helical" evidence="2">
    <location>
        <begin position="60"/>
        <end position="80"/>
    </location>
</feature>
<feature type="transmembrane region" description="Helical" evidence="2">
    <location>
        <begin position="120"/>
        <end position="143"/>
    </location>
</feature>
<comment type="caution">
    <text evidence="3">The sequence shown here is derived from an EMBL/GenBank/DDBJ whole genome shotgun (WGS) entry which is preliminary data.</text>
</comment>
<dbReference type="InterPro" id="IPR003744">
    <property type="entry name" value="YhhQ"/>
</dbReference>
<protein>
    <recommendedName>
        <fullName evidence="1">Queuosine precursor transporter</fullName>
    </recommendedName>
</protein>
<feature type="transmembrane region" description="Helical" evidence="2">
    <location>
        <begin position="7"/>
        <end position="24"/>
    </location>
</feature>
<keyword evidence="2" id="KW-0812">Transmembrane</keyword>
<feature type="transmembrane region" description="Helical" evidence="2">
    <location>
        <begin position="155"/>
        <end position="172"/>
    </location>
</feature>
<keyword evidence="2" id="KW-1133">Transmembrane helix</keyword>
<evidence type="ECO:0000256" key="1">
    <source>
        <dbReference type="NCBIfam" id="TIGR00697"/>
    </source>
</evidence>
<dbReference type="Proteomes" id="UP001168167">
    <property type="component" value="Unassembled WGS sequence"/>
</dbReference>
<dbReference type="PANTHER" id="PTHR34300">
    <property type="entry name" value="QUEUOSINE PRECURSOR TRANSPORTER-RELATED"/>
    <property type="match status" value="1"/>
</dbReference>
<dbReference type="Pfam" id="PF02592">
    <property type="entry name" value="Vut_1"/>
    <property type="match status" value="1"/>
</dbReference>
<reference evidence="3" key="1">
    <citation type="submission" date="2022-08" db="EMBL/GenBank/DDBJ databases">
        <authorList>
            <person name="Dzunkova M."/>
            <person name="La Clair J."/>
            <person name="Tyml T."/>
            <person name="Doud D."/>
            <person name="Schulz F."/>
            <person name="Piquer S."/>
            <person name="Porcel Sanchis D."/>
            <person name="Osborn A."/>
            <person name="Robinson D."/>
            <person name="Louie K.B."/>
            <person name="Bowen B.P."/>
            <person name="Bowers R."/>
            <person name="Lee J."/>
            <person name="Arnau Llombart V."/>
            <person name="Diaz Villanueva W."/>
            <person name="Gosliner T."/>
            <person name="Northen T."/>
            <person name="Cheng J.-F."/>
            <person name="Burkart M.D."/>
            <person name="Woyke T."/>
        </authorList>
    </citation>
    <scope>NUCLEOTIDE SEQUENCE</scope>
    <source>
        <strain evidence="3">Df01</strain>
    </source>
</reference>
<evidence type="ECO:0000256" key="2">
    <source>
        <dbReference type="SAM" id="Phobius"/>
    </source>
</evidence>
<feature type="transmembrane region" description="Helical" evidence="2">
    <location>
        <begin position="30"/>
        <end position="48"/>
    </location>
</feature>
<keyword evidence="2" id="KW-0472">Membrane</keyword>
<dbReference type="PANTHER" id="PTHR34300:SF1">
    <property type="entry name" value="QUEUOSINE PRECURSOR TRANSPORTER"/>
    <property type="match status" value="1"/>
</dbReference>
<dbReference type="NCBIfam" id="TIGR00697">
    <property type="entry name" value="queuosine precursor transporter"/>
    <property type="match status" value="1"/>
</dbReference>
<feature type="transmembrane region" description="Helical" evidence="2">
    <location>
        <begin position="86"/>
        <end position="108"/>
    </location>
</feature>
<reference evidence="3" key="2">
    <citation type="journal article" date="2023" name="Microbiome">
        <title>Synthase-selected sorting approach identifies a beta-lactone synthase in a nudibranch symbiotic bacterium.</title>
        <authorList>
            <person name="Dzunkova M."/>
            <person name="La Clair J.J."/>
            <person name="Tyml T."/>
            <person name="Doud D."/>
            <person name="Schulz F."/>
            <person name="Piquer-Esteban S."/>
            <person name="Porcel Sanchis D."/>
            <person name="Osborn A."/>
            <person name="Robinson D."/>
            <person name="Louie K.B."/>
            <person name="Bowen B.P."/>
            <person name="Bowers R.M."/>
            <person name="Lee J."/>
            <person name="Arnau V."/>
            <person name="Diaz-Villanueva W."/>
            <person name="Stepanauskas R."/>
            <person name="Gosliner T."/>
            <person name="Date S.V."/>
            <person name="Northen T.R."/>
            <person name="Cheng J.F."/>
            <person name="Burkart M.D."/>
            <person name="Woyke T."/>
        </authorList>
    </citation>
    <scope>NUCLEOTIDE SEQUENCE</scope>
    <source>
        <strain evidence="3">Df01</strain>
    </source>
</reference>
<name>A0ABT7QK56_9GAMM</name>
<dbReference type="EMBL" id="JANQAO010000001">
    <property type="protein sequence ID" value="MDM5146992.1"/>
    <property type="molecule type" value="Genomic_DNA"/>
</dbReference>
<sequence>MNKSFTVGAISMAVVLTVSNYLVLFPLGDWLTYAAFTYPLTFLITDCVNRVAGAACARRVVMTGFCIGMPLSFITSAGAGEAWTTALRVAAASGGAFILAQLLDVVVFDRLRRAVWWMPPLISSAPAAFTDTVLFFSLAFAGTGLPWETWAAGDFAVKIMMVIFLLLPYRLVTIRLQRAP</sequence>
<evidence type="ECO:0000313" key="4">
    <source>
        <dbReference type="Proteomes" id="UP001168167"/>
    </source>
</evidence>
<organism evidence="3 4">
    <name type="scientific">Candidatus Doriopsillibacter californiensis</name>
    <dbReference type="NCBI Taxonomy" id="2970740"/>
    <lineage>
        <taxon>Bacteria</taxon>
        <taxon>Pseudomonadati</taxon>
        <taxon>Pseudomonadota</taxon>
        <taxon>Gammaproteobacteria</taxon>
        <taxon>Candidatus Tethybacterales</taxon>
        <taxon>Candidatus Persebacteraceae</taxon>
        <taxon>Candidatus Doriopsillibacter</taxon>
    </lineage>
</organism>
<accession>A0ABT7QK56</accession>
<proteinExistence type="predicted"/>
<keyword evidence="4" id="KW-1185">Reference proteome</keyword>